<reference evidence="2" key="2">
    <citation type="journal article" date="2016" name="Mol. Ecol.">
        <title>Population genomics of the filarial nematode parasite Wuchereria bancrofti from mosquitoes.</title>
        <authorList>
            <person name="Small S.T."/>
            <person name="Reimer L.J."/>
            <person name="Tisch D.J."/>
            <person name="King C.L."/>
            <person name="Christensen B.M."/>
            <person name="Siba P.M."/>
            <person name="Kazura J.W."/>
            <person name="Serre D."/>
            <person name="Zimmerman P.A."/>
        </authorList>
    </citation>
    <scope>NUCLEOTIDE SEQUENCE</scope>
    <source>
        <strain evidence="2">pt0022</strain>
    </source>
</reference>
<dbReference type="PROSITE" id="PS50838">
    <property type="entry name" value="MAGE"/>
    <property type="match status" value="1"/>
</dbReference>
<dbReference type="WBParaSite" id="mrna-Wban_02196">
    <property type="protein sequence ID" value="mrna-Wban_02196"/>
    <property type="gene ID" value="Wban_02196"/>
</dbReference>
<reference evidence="3" key="3">
    <citation type="submission" date="2024-02" db="UniProtKB">
        <authorList>
            <consortium name="WormBaseParasite"/>
        </authorList>
    </citation>
    <scope>IDENTIFICATION</scope>
    <source>
        <strain evidence="3">pt0022</strain>
    </source>
</reference>
<accession>A0AAF5RTY0</accession>
<dbReference type="Proteomes" id="UP000093561">
    <property type="component" value="Unassembled WGS sequence"/>
</dbReference>
<sequence>MRFCGDLILDTAGKQKLEDRIPELARLILYLQGRKKQCNKVPNIRIWERCIDQTIGILDEVVGICKAKTSQGYQLYVKNALKIQHETVDENCYYSEEDKAKYGLLIAILMFIYMMHRPGSLNYAVSESSIKNFLFSFRPNTIVLISLSTKEVGVIENNCFGNQADLSQLLGAARWLAFTKETDESGCETVTYEWGPRAKSVINPMTILQAYCTMGGSAPHHWGLHYQEAQFVSRNG</sequence>
<reference evidence="2" key="1">
    <citation type="submission" date="2015-03" db="EMBL/GenBank/DDBJ databases">
        <title>Wuchereria bancrofti Genome Sequencing Papua New Guinea Strain.</title>
        <authorList>
            <person name="Small S.T."/>
            <person name="Serre D."/>
            <person name="Zimmerman P.A."/>
        </authorList>
    </citation>
    <scope>NUCLEOTIDE SEQUENCE [LARGE SCALE GENOMIC DNA]</scope>
    <source>
        <strain evidence="2">pt0022</strain>
    </source>
</reference>
<evidence type="ECO:0000259" key="1">
    <source>
        <dbReference type="PROSITE" id="PS50838"/>
    </source>
</evidence>
<dbReference type="Gene3D" id="1.10.10.1210">
    <property type="entry name" value="MAGE homology domain, winged helix WH2 motif"/>
    <property type="match status" value="1"/>
</dbReference>
<dbReference type="InterPro" id="IPR002190">
    <property type="entry name" value="MHD_dom"/>
</dbReference>
<name>A0AAF5RTY0_WUCBA</name>
<evidence type="ECO:0000313" key="3">
    <source>
        <dbReference type="WBParaSite" id="mrna-Wban_02196"/>
    </source>
</evidence>
<dbReference type="AlphaFoldDB" id="A0AAF5RTY0"/>
<protein>
    <recommendedName>
        <fullName evidence="1">MAGE domain-containing protein</fullName>
    </recommendedName>
</protein>
<dbReference type="InterPro" id="IPR041899">
    <property type="entry name" value="MAGE_WH2"/>
</dbReference>
<feature type="domain" description="MAGE" evidence="1">
    <location>
        <begin position="192"/>
        <end position="229"/>
    </location>
</feature>
<proteinExistence type="predicted"/>
<organism evidence="2 3">
    <name type="scientific">Wuchereria bancrofti</name>
    <dbReference type="NCBI Taxonomy" id="6293"/>
    <lineage>
        <taxon>Eukaryota</taxon>
        <taxon>Metazoa</taxon>
        <taxon>Ecdysozoa</taxon>
        <taxon>Nematoda</taxon>
        <taxon>Chromadorea</taxon>
        <taxon>Rhabditida</taxon>
        <taxon>Spirurina</taxon>
        <taxon>Spiruromorpha</taxon>
        <taxon>Filarioidea</taxon>
        <taxon>Onchocercidae</taxon>
        <taxon>Wuchereria</taxon>
    </lineage>
</organism>
<evidence type="ECO:0000313" key="2">
    <source>
        <dbReference type="Proteomes" id="UP000093561"/>
    </source>
</evidence>